<evidence type="ECO:0000313" key="3">
    <source>
        <dbReference type="Proteomes" id="UP000051296"/>
    </source>
</evidence>
<dbReference type="Gene3D" id="2.30.110.10">
    <property type="entry name" value="Electron Transport, Fmn-binding Protein, Chain A"/>
    <property type="match status" value="1"/>
</dbReference>
<reference evidence="2 3" key="1">
    <citation type="journal article" date="2015" name="Genome Announc.">
        <title>Expanding the biotechnology potential of lactobacilli through comparative genomics of 213 strains and associated genera.</title>
        <authorList>
            <person name="Sun Z."/>
            <person name="Harris H.M."/>
            <person name="McCann A."/>
            <person name="Guo C."/>
            <person name="Argimon S."/>
            <person name="Zhang W."/>
            <person name="Yang X."/>
            <person name="Jeffery I.B."/>
            <person name="Cooney J.C."/>
            <person name="Kagawa T.F."/>
            <person name="Liu W."/>
            <person name="Song Y."/>
            <person name="Salvetti E."/>
            <person name="Wrobel A."/>
            <person name="Rasinkangas P."/>
            <person name="Parkhill J."/>
            <person name="Rea M.C."/>
            <person name="O'Sullivan O."/>
            <person name="Ritari J."/>
            <person name="Douillard F.P."/>
            <person name="Paul Ross R."/>
            <person name="Yang R."/>
            <person name="Briner A.E."/>
            <person name="Felis G.E."/>
            <person name="de Vos W.M."/>
            <person name="Barrangou R."/>
            <person name="Klaenhammer T.R."/>
            <person name="Caufield P.W."/>
            <person name="Cui Y."/>
            <person name="Zhang H."/>
            <person name="O'Toole P.W."/>
        </authorList>
    </citation>
    <scope>NUCLEOTIDE SEQUENCE [LARGE SCALE GENOMIC DNA]</scope>
    <source>
        <strain evidence="2 3">DSM 20190</strain>
    </source>
</reference>
<dbReference type="InParanoid" id="A0A0R2FVB7"/>
<accession>A0A0R2FVB7</accession>
<feature type="domain" description="Pyridoxamine 5'-phosphate oxidase N-terminal" evidence="1">
    <location>
        <begin position="9"/>
        <end position="118"/>
    </location>
</feature>
<protein>
    <recommendedName>
        <fullName evidence="1">Pyridoxamine 5'-phosphate oxidase N-terminal domain-containing protein</fullName>
    </recommendedName>
</protein>
<dbReference type="SUPFAM" id="SSF50475">
    <property type="entry name" value="FMN-binding split barrel"/>
    <property type="match status" value="1"/>
</dbReference>
<dbReference type="Pfam" id="PF01243">
    <property type="entry name" value="PNPOx_N"/>
    <property type="match status" value="1"/>
</dbReference>
<evidence type="ECO:0000313" key="2">
    <source>
        <dbReference type="EMBL" id="KRN32274.1"/>
    </source>
</evidence>
<gene>
    <name evidence="2" type="ORF">IV68_GL000625</name>
</gene>
<dbReference type="STRING" id="1123500.GCA_000420365_00809"/>
<name>A0A0R2FVB7_9LACO</name>
<dbReference type="EMBL" id="JQAX01000002">
    <property type="protein sequence ID" value="KRN32274.1"/>
    <property type="molecule type" value="Genomic_DNA"/>
</dbReference>
<organism evidence="2 3">
    <name type="scientific">Weissella halotolerans DSM 20190</name>
    <dbReference type="NCBI Taxonomy" id="1123500"/>
    <lineage>
        <taxon>Bacteria</taxon>
        <taxon>Bacillati</taxon>
        <taxon>Bacillota</taxon>
        <taxon>Bacilli</taxon>
        <taxon>Lactobacillales</taxon>
        <taxon>Lactobacillaceae</taxon>
        <taxon>Weissella</taxon>
    </lineage>
</organism>
<comment type="caution">
    <text evidence="2">The sequence shown here is derived from an EMBL/GenBank/DDBJ whole genome shotgun (WGS) entry which is preliminary data.</text>
</comment>
<evidence type="ECO:0000259" key="1">
    <source>
        <dbReference type="Pfam" id="PF01243"/>
    </source>
</evidence>
<dbReference type="RefSeq" id="WP_022791577.1">
    <property type="nucleotide sequence ID" value="NZ_ATUU01000002.1"/>
</dbReference>
<dbReference type="InterPro" id="IPR011576">
    <property type="entry name" value="Pyridox_Oxase_N"/>
</dbReference>
<proteinExistence type="predicted"/>
<sequence>MTKLTEYVAAAQHMMVLGTAVDEQPSVRVVGFAQDAKAENIFYVVSAPKTPKLAQIQHNKQVAFVTFPGPGGKRISTNQARASVSSKTWPEIAPLFADSEGFKQGHPHPEDEVIIEIQAASLLLDSFVEPAEVISY</sequence>
<dbReference type="eggNOG" id="ENOG5032VVJ">
    <property type="taxonomic scope" value="Bacteria"/>
</dbReference>
<dbReference type="OrthoDB" id="2146751at2"/>
<dbReference type="Proteomes" id="UP000051296">
    <property type="component" value="Unassembled WGS sequence"/>
</dbReference>
<dbReference type="AlphaFoldDB" id="A0A0R2FVB7"/>
<dbReference type="InterPro" id="IPR012349">
    <property type="entry name" value="Split_barrel_FMN-bd"/>
</dbReference>
<dbReference type="PATRIC" id="fig|1123500.6.peg.628"/>
<keyword evidence="3" id="KW-1185">Reference proteome</keyword>